<dbReference type="InterPro" id="IPR036388">
    <property type="entry name" value="WH-like_DNA-bd_sf"/>
</dbReference>
<dbReference type="SUPFAM" id="SSF52540">
    <property type="entry name" value="P-loop containing nucleoside triphosphate hydrolases"/>
    <property type="match status" value="1"/>
</dbReference>
<dbReference type="PANTHER" id="PTHR16305">
    <property type="entry name" value="TESTICULAR SOLUBLE ADENYLYL CYCLASE"/>
    <property type="match status" value="1"/>
</dbReference>
<dbReference type="SMART" id="SM00421">
    <property type="entry name" value="HTH_LUXR"/>
    <property type="match status" value="1"/>
</dbReference>
<dbReference type="Proteomes" id="UP001596074">
    <property type="component" value="Unassembled WGS sequence"/>
</dbReference>
<keyword evidence="2" id="KW-0067">ATP-binding</keyword>
<dbReference type="CDD" id="cd06170">
    <property type="entry name" value="LuxR_C_like"/>
    <property type="match status" value="1"/>
</dbReference>
<accession>A0ABW1A3Z6</accession>
<dbReference type="InterPro" id="IPR011990">
    <property type="entry name" value="TPR-like_helical_dom_sf"/>
</dbReference>
<evidence type="ECO:0000256" key="3">
    <source>
        <dbReference type="SAM" id="MobiDB-lite"/>
    </source>
</evidence>
<gene>
    <name evidence="5" type="ORF">ACFPZN_19560</name>
</gene>
<evidence type="ECO:0000256" key="2">
    <source>
        <dbReference type="ARBA" id="ARBA00022840"/>
    </source>
</evidence>
<evidence type="ECO:0000259" key="4">
    <source>
        <dbReference type="PROSITE" id="PS50043"/>
    </source>
</evidence>
<dbReference type="Gene3D" id="1.25.40.10">
    <property type="entry name" value="Tetratricopeptide repeat domain"/>
    <property type="match status" value="1"/>
</dbReference>
<dbReference type="RefSeq" id="WP_378283447.1">
    <property type="nucleotide sequence ID" value="NZ_JBHSON010000025.1"/>
</dbReference>
<keyword evidence="1" id="KW-0547">Nucleotide-binding</keyword>
<sequence length="1016" mass="107405">MEGRADRNAEGLPAGAPLVGRRTALRVLDQALDASFGGSFRFLALSGDPGAGKTRLLGELAAAAGARSLPVLAGRAAEFEQQMPFGALVDALDDRLERSRPALNPATARLLSTVFPALAGAAHSPASDAGVQGPAPGGAAPGEPAADAEPLGVARYHLHRAVRHLLEELASDNGLMLLLDDVHWADDASIELLGYLVRHPPRARVLIGVAYRPAQASARLATLVDIAGEHGVSVTADPFTREEVEQFLGPEVSRSRCQALYEASGGNPFYLEALARRPGGRDGAEPSPAEEAVAEPWGALPDLGEITELPPAVRTALRVELSGLHETALLVARAAAVAADEFEPALAAAGAEIAEDRALAALDDLAARDVVRPASAGRFRFRHPLVRHVVYGSAAAGWRLGAHARIARHLGDLGAPATLRAHHVERSAGYGDQQAIATLVEAARTVAPQAPATAAHWLKAALRLMPEDPDPAEAGLDTGEDGGRPPHVRLLAELAHAQTVSGQLVEGQETARTLLRLLPPDDHARRARAVQMCAVIERQLQRHQQARALVLDELHRIPDPQAPAAVLLRTRLVADRLMRLDIRGAQAVLDRMPENAPGWEPGLRVAVASLRVMPAYGAGRVDDAIALAEAADAVYAESPDGHIAEALDHVPWLGWAEVMLGRYDHARRRLERCIAIARSTGQVPYITYLLNAQARLYTLLGRLAEAADAAEEATETARLVRSGETLVFGLTQQCLVATWQGDHDRALRLGEEAVAGDLGAGEWWGAMARFALGVALVNSGRAEEGAVAALEACGDPTAPQLDPSTLLCCAEMLAQVEAAREKDGEPGRWAEIAEMLGGIGGSADAGMVRLAQAHAARPSDPAAAASLAAEGGRLLLSAGRRLEAGRAELAAGLAYQAAGERDPARERLRAAAELFEWCGARALLAQTVREQRRLGVRVASPRRGGRGDEPFGLSPREYEIATLVAEGCTNQQVAEKLFLSVRTVETHLSRVFGKLGVSSRVGVVTVLNGRPGDRDS</sequence>
<dbReference type="PANTHER" id="PTHR16305:SF35">
    <property type="entry name" value="TRANSCRIPTIONAL ACTIVATOR DOMAIN"/>
    <property type="match status" value="1"/>
</dbReference>
<evidence type="ECO:0000313" key="6">
    <source>
        <dbReference type="Proteomes" id="UP001596074"/>
    </source>
</evidence>
<dbReference type="InterPro" id="IPR000792">
    <property type="entry name" value="Tscrpt_reg_LuxR_C"/>
</dbReference>
<dbReference type="Pfam" id="PF00196">
    <property type="entry name" value="GerE"/>
    <property type="match status" value="1"/>
</dbReference>
<organism evidence="5 6">
    <name type="scientific">Actinomadura rugatobispora</name>
    <dbReference type="NCBI Taxonomy" id="1994"/>
    <lineage>
        <taxon>Bacteria</taxon>
        <taxon>Bacillati</taxon>
        <taxon>Actinomycetota</taxon>
        <taxon>Actinomycetes</taxon>
        <taxon>Streptosporangiales</taxon>
        <taxon>Thermomonosporaceae</taxon>
        <taxon>Actinomadura</taxon>
    </lineage>
</organism>
<dbReference type="PRINTS" id="PR00038">
    <property type="entry name" value="HTHLUXR"/>
</dbReference>
<reference evidence="6" key="1">
    <citation type="journal article" date="2019" name="Int. J. Syst. Evol. Microbiol.">
        <title>The Global Catalogue of Microorganisms (GCM) 10K type strain sequencing project: providing services to taxonomists for standard genome sequencing and annotation.</title>
        <authorList>
            <consortium name="The Broad Institute Genomics Platform"/>
            <consortium name="The Broad Institute Genome Sequencing Center for Infectious Disease"/>
            <person name="Wu L."/>
            <person name="Ma J."/>
        </authorList>
    </citation>
    <scope>NUCLEOTIDE SEQUENCE [LARGE SCALE GENOMIC DNA]</scope>
    <source>
        <strain evidence="6">KCTC 42087</strain>
    </source>
</reference>
<dbReference type="InterPro" id="IPR027417">
    <property type="entry name" value="P-loop_NTPase"/>
</dbReference>
<dbReference type="EMBL" id="JBHSON010000025">
    <property type="protein sequence ID" value="MFC5747830.1"/>
    <property type="molecule type" value="Genomic_DNA"/>
</dbReference>
<evidence type="ECO:0000256" key="1">
    <source>
        <dbReference type="ARBA" id="ARBA00022741"/>
    </source>
</evidence>
<comment type="caution">
    <text evidence="5">The sequence shown here is derived from an EMBL/GenBank/DDBJ whole genome shotgun (WGS) entry which is preliminary data.</text>
</comment>
<feature type="domain" description="HTH luxR-type" evidence="4">
    <location>
        <begin position="946"/>
        <end position="1011"/>
    </location>
</feature>
<dbReference type="PROSITE" id="PS00622">
    <property type="entry name" value="HTH_LUXR_1"/>
    <property type="match status" value="1"/>
</dbReference>
<dbReference type="PROSITE" id="PS50043">
    <property type="entry name" value="HTH_LUXR_2"/>
    <property type="match status" value="1"/>
</dbReference>
<dbReference type="Pfam" id="PF13191">
    <property type="entry name" value="AAA_16"/>
    <property type="match status" value="1"/>
</dbReference>
<feature type="region of interest" description="Disordered" evidence="3">
    <location>
        <begin position="125"/>
        <end position="146"/>
    </location>
</feature>
<dbReference type="SUPFAM" id="SSF46894">
    <property type="entry name" value="C-terminal effector domain of the bipartite response regulators"/>
    <property type="match status" value="1"/>
</dbReference>
<evidence type="ECO:0000313" key="5">
    <source>
        <dbReference type="EMBL" id="MFC5747830.1"/>
    </source>
</evidence>
<dbReference type="InterPro" id="IPR041664">
    <property type="entry name" value="AAA_16"/>
</dbReference>
<dbReference type="InterPro" id="IPR016032">
    <property type="entry name" value="Sig_transdc_resp-reg_C-effctor"/>
</dbReference>
<protein>
    <submittedName>
        <fullName evidence="5">AAA family ATPase</fullName>
    </submittedName>
</protein>
<dbReference type="Gene3D" id="1.10.10.10">
    <property type="entry name" value="Winged helix-like DNA-binding domain superfamily/Winged helix DNA-binding domain"/>
    <property type="match status" value="1"/>
</dbReference>
<keyword evidence="6" id="KW-1185">Reference proteome</keyword>
<name>A0ABW1A3Z6_9ACTN</name>
<dbReference type="SUPFAM" id="SSF48452">
    <property type="entry name" value="TPR-like"/>
    <property type="match status" value="1"/>
</dbReference>
<proteinExistence type="predicted"/>